<dbReference type="EMBL" id="JASBWU010000005">
    <property type="protein sequence ID" value="KAJ9121552.1"/>
    <property type="molecule type" value="Genomic_DNA"/>
</dbReference>
<comment type="caution">
    <text evidence="1">The sequence shown here is derived from an EMBL/GenBank/DDBJ whole genome shotgun (WGS) entry which is preliminary data.</text>
</comment>
<gene>
    <name evidence="1" type="ORF">QFC22_002171</name>
</gene>
<organism evidence="1 2">
    <name type="scientific">Naganishia vaughanmartiniae</name>
    <dbReference type="NCBI Taxonomy" id="1424756"/>
    <lineage>
        <taxon>Eukaryota</taxon>
        <taxon>Fungi</taxon>
        <taxon>Dikarya</taxon>
        <taxon>Basidiomycota</taxon>
        <taxon>Agaricomycotina</taxon>
        <taxon>Tremellomycetes</taxon>
        <taxon>Filobasidiales</taxon>
        <taxon>Filobasidiaceae</taxon>
        <taxon>Naganishia</taxon>
    </lineage>
</organism>
<accession>A0ACC2XCA0</accession>
<evidence type="ECO:0000313" key="2">
    <source>
        <dbReference type="Proteomes" id="UP001243375"/>
    </source>
</evidence>
<keyword evidence="2" id="KW-1185">Reference proteome</keyword>
<proteinExistence type="predicted"/>
<protein>
    <submittedName>
        <fullName evidence="1">Uncharacterized protein</fullName>
    </submittedName>
</protein>
<sequence length="308" mass="33902">MVDWPAIKYPLEEHAKENAEAEATSLREVENTITSMYVTPSQLDPEAEVDLRCSRRCRKDVRPVAAVIIEPIASEGGDLHASPAFFRGLRQITKKHGVSFIVGASVIPEALMHSLLMYPLADEVQTGVGATGTFWAHEKWGLSEEDAPDFVTFSKKMQASSKSIKLFPAAGYFHKMETRPAQAYRNFNTWMGDPIRALQAATQISVIKQHDLVEHTASTGRELYAQLEQLAKSSGKLLNLRGKDNGTFIAWDMESAGQRDALLKAMRSQGVNMAGCGDATVRLRPMLIFGANQAEILLEKLDGALRAA</sequence>
<reference evidence="1" key="1">
    <citation type="submission" date="2023-04" db="EMBL/GenBank/DDBJ databases">
        <title>Draft Genome sequencing of Naganishia species isolated from polar environments using Oxford Nanopore Technology.</title>
        <authorList>
            <person name="Leo P."/>
            <person name="Venkateswaran K."/>
        </authorList>
    </citation>
    <scope>NUCLEOTIDE SEQUENCE</scope>
    <source>
        <strain evidence="1">MNA-CCFEE 5425</strain>
    </source>
</reference>
<name>A0ACC2XCA0_9TREE</name>
<evidence type="ECO:0000313" key="1">
    <source>
        <dbReference type="EMBL" id="KAJ9121552.1"/>
    </source>
</evidence>
<dbReference type="Proteomes" id="UP001243375">
    <property type="component" value="Unassembled WGS sequence"/>
</dbReference>